<dbReference type="InterPro" id="IPR011701">
    <property type="entry name" value="MFS"/>
</dbReference>
<feature type="domain" description="Major facilitator superfamily (MFS) profile" evidence="8">
    <location>
        <begin position="23"/>
        <end position="462"/>
    </location>
</feature>
<proteinExistence type="predicted"/>
<dbReference type="GO" id="GO:0022857">
    <property type="term" value="F:transmembrane transporter activity"/>
    <property type="evidence" value="ECO:0007669"/>
    <property type="project" value="InterPro"/>
</dbReference>
<name>A0A511M5A3_9NOCA</name>
<evidence type="ECO:0000256" key="4">
    <source>
        <dbReference type="ARBA" id="ARBA00022692"/>
    </source>
</evidence>
<reference evidence="9 10" key="1">
    <citation type="submission" date="2019-07" db="EMBL/GenBank/DDBJ databases">
        <title>Whole genome shotgun sequence of Nocardia ninae NBRC 108245.</title>
        <authorList>
            <person name="Hosoyama A."/>
            <person name="Uohara A."/>
            <person name="Ohji S."/>
            <person name="Ichikawa N."/>
        </authorList>
    </citation>
    <scope>NUCLEOTIDE SEQUENCE [LARGE SCALE GENOMIC DNA]</scope>
    <source>
        <strain evidence="9 10">NBRC 108245</strain>
    </source>
</reference>
<gene>
    <name evidence="9" type="ORF">NN4_03520</name>
</gene>
<dbReference type="PROSITE" id="PS00216">
    <property type="entry name" value="SUGAR_TRANSPORT_1"/>
    <property type="match status" value="1"/>
</dbReference>
<feature type="transmembrane region" description="Helical" evidence="7">
    <location>
        <begin position="22"/>
        <end position="45"/>
    </location>
</feature>
<keyword evidence="6 7" id="KW-0472">Membrane</keyword>
<accession>A0A511M5A3</accession>
<dbReference type="Pfam" id="PF07690">
    <property type="entry name" value="MFS_1"/>
    <property type="match status" value="1"/>
</dbReference>
<dbReference type="InterPro" id="IPR036259">
    <property type="entry name" value="MFS_trans_sf"/>
</dbReference>
<dbReference type="SUPFAM" id="SSF103473">
    <property type="entry name" value="MFS general substrate transporter"/>
    <property type="match status" value="1"/>
</dbReference>
<dbReference type="NCBIfam" id="TIGR00711">
    <property type="entry name" value="efflux_EmrB"/>
    <property type="match status" value="1"/>
</dbReference>
<feature type="transmembrane region" description="Helical" evidence="7">
    <location>
        <begin position="176"/>
        <end position="198"/>
    </location>
</feature>
<evidence type="ECO:0000256" key="3">
    <source>
        <dbReference type="ARBA" id="ARBA00022475"/>
    </source>
</evidence>
<dbReference type="EMBL" id="BJXA01000001">
    <property type="protein sequence ID" value="GEM35833.1"/>
    <property type="molecule type" value="Genomic_DNA"/>
</dbReference>
<dbReference type="Gene3D" id="1.20.1720.10">
    <property type="entry name" value="Multidrug resistance protein D"/>
    <property type="match status" value="1"/>
</dbReference>
<keyword evidence="10" id="KW-1185">Reference proteome</keyword>
<dbReference type="RefSeq" id="WP_246180647.1">
    <property type="nucleotide sequence ID" value="NZ_BJXA01000001.1"/>
</dbReference>
<dbReference type="InterPro" id="IPR020846">
    <property type="entry name" value="MFS_dom"/>
</dbReference>
<evidence type="ECO:0000256" key="2">
    <source>
        <dbReference type="ARBA" id="ARBA00022448"/>
    </source>
</evidence>
<evidence type="ECO:0000256" key="5">
    <source>
        <dbReference type="ARBA" id="ARBA00022989"/>
    </source>
</evidence>
<feature type="transmembrane region" description="Helical" evidence="7">
    <location>
        <begin position="57"/>
        <end position="77"/>
    </location>
</feature>
<dbReference type="PROSITE" id="PS50850">
    <property type="entry name" value="MFS"/>
    <property type="match status" value="1"/>
</dbReference>
<dbReference type="PANTHER" id="PTHR42718:SF46">
    <property type="entry name" value="BLR6921 PROTEIN"/>
    <property type="match status" value="1"/>
</dbReference>
<feature type="transmembrane region" description="Helical" evidence="7">
    <location>
        <begin position="374"/>
        <end position="397"/>
    </location>
</feature>
<evidence type="ECO:0000313" key="9">
    <source>
        <dbReference type="EMBL" id="GEM35833.1"/>
    </source>
</evidence>
<evidence type="ECO:0000313" key="10">
    <source>
        <dbReference type="Proteomes" id="UP000321424"/>
    </source>
</evidence>
<protein>
    <submittedName>
        <fullName evidence="9">MFS transporter</fullName>
    </submittedName>
</protein>
<comment type="caution">
    <text evidence="9">The sequence shown here is derived from an EMBL/GenBank/DDBJ whole genome shotgun (WGS) entry which is preliminary data.</text>
</comment>
<feature type="transmembrane region" description="Helical" evidence="7">
    <location>
        <begin position="149"/>
        <end position="170"/>
    </location>
</feature>
<evidence type="ECO:0000259" key="8">
    <source>
        <dbReference type="PROSITE" id="PS50850"/>
    </source>
</evidence>
<dbReference type="CDD" id="cd17321">
    <property type="entry name" value="MFS_MMR_MDR_like"/>
    <property type="match status" value="1"/>
</dbReference>
<dbReference type="GO" id="GO:0005886">
    <property type="term" value="C:plasma membrane"/>
    <property type="evidence" value="ECO:0007669"/>
    <property type="project" value="UniProtKB-SubCell"/>
</dbReference>
<dbReference type="Gene3D" id="1.20.1250.20">
    <property type="entry name" value="MFS general substrate transporter like domains"/>
    <property type="match status" value="1"/>
</dbReference>
<keyword evidence="5 7" id="KW-1133">Transmembrane helix</keyword>
<feature type="transmembrane region" description="Helical" evidence="7">
    <location>
        <begin position="242"/>
        <end position="263"/>
    </location>
</feature>
<keyword evidence="2" id="KW-0813">Transport</keyword>
<evidence type="ECO:0000256" key="1">
    <source>
        <dbReference type="ARBA" id="ARBA00004651"/>
    </source>
</evidence>
<dbReference type="Proteomes" id="UP000321424">
    <property type="component" value="Unassembled WGS sequence"/>
</dbReference>
<evidence type="ECO:0000256" key="6">
    <source>
        <dbReference type="ARBA" id="ARBA00023136"/>
    </source>
</evidence>
<comment type="subcellular location">
    <subcellularLocation>
        <location evidence="1">Cell membrane</location>
        <topology evidence="1">Multi-pass membrane protein</topology>
    </subcellularLocation>
</comment>
<feature type="transmembrane region" description="Helical" evidence="7">
    <location>
        <begin position="89"/>
        <end position="112"/>
    </location>
</feature>
<dbReference type="InterPro" id="IPR004638">
    <property type="entry name" value="EmrB-like"/>
</dbReference>
<feature type="transmembrane region" description="Helical" evidence="7">
    <location>
        <begin position="345"/>
        <end position="368"/>
    </location>
</feature>
<organism evidence="9 10">
    <name type="scientific">Nocardia ninae NBRC 108245</name>
    <dbReference type="NCBI Taxonomy" id="1210091"/>
    <lineage>
        <taxon>Bacteria</taxon>
        <taxon>Bacillati</taxon>
        <taxon>Actinomycetota</taxon>
        <taxon>Actinomycetes</taxon>
        <taxon>Mycobacteriales</taxon>
        <taxon>Nocardiaceae</taxon>
        <taxon>Nocardia</taxon>
    </lineage>
</organism>
<dbReference type="AlphaFoldDB" id="A0A511M5A3"/>
<dbReference type="PANTHER" id="PTHR42718">
    <property type="entry name" value="MAJOR FACILITATOR SUPERFAMILY MULTIDRUG TRANSPORTER MFSC"/>
    <property type="match status" value="1"/>
</dbReference>
<dbReference type="InterPro" id="IPR005829">
    <property type="entry name" value="Sugar_transporter_CS"/>
</dbReference>
<keyword evidence="4 7" id="KW-0812">Transmembrane</keyword>
<dbReference type="PRINTS" id="PR01036">
    <property type="entry name" value="TCRTETB"/>
</dbReference>
<feature type="transmembrane region" description="Helical" evidence="7">
    <location>
        <begin position="310"/>
        <end position="333"/>
    </location>
</feature>
<feature type="transmembrane region" description="Helical" evidence="7">
    <location>
        <begin position="210"/>
        <end position="230"/>
    </location>
</feature>
<evidence type="ECO:0000256" key="7">
    <source>
        <dbReference type="SAM" id="Phobius"/>
    </source>
</evidence>
<feature type="transmembrane region" description="Helical" evidence="7">
    <location>
        <begin position="284"/>
        <end position="304"/>
    </location>
</feature>
<sequence>MSANATAAPRAGDRRRWEPQRWVLALACIGSFSVIMDATIVSVTLPDLRADLGFSPAALPWAVNAYTLAFAGGLLFGGRCADVFGRRRIMLVGMGIFTVARVAVGLAASPAFLLAARAVQGVGGALLMPVTLSMLTTTFVEPAARARALALWSAVGAAGAASGPVIGGLLTQLAGWRWVFFVLAPLGVVGMIGAILVLPRQLSGGTRPRLDVIGALLVTAGITGVVLAIMRTAATGWTDRTVLGPLLAGFAVLCLFAVHQTYWAPDPILPPAIFRLRAVRSANAVMFLLGAGFLASPVLLSLYLQDVQGYSALLAGVGYLPVGAAMVAGSRSAGWLNVRLGPRNATILCCTIGAAGLACTAACIALDAPYPWTVLLSGTILGYGTAAAFTPLTIAATDNVPPDRSGLAAGVLNTVRQTSGAVGLAALSAIALAAGYAASFAASAACLAAASLVATLTMPRMAAEGTRHLGRMIRRN</sequence>
<feature type="transmembrane region" description="Helical" evidence="7">
    <location>
        <begin position="442"/>
        <end position="463"/>
    </location>
</feature>
<keyword evidence="3" id="KW-1003">Cell membrane</keyword>